<accession>A0A9Q1G4F7</accession>
<dbReference type="PANTHER" id="PTHR45739">
    <property type="entry name" value="MATRIX PROTEIN, PUTATIVE-RELATED"/>
    <property type="match status" value="1"/>
</dbReference>
<dbReference type="EMBL" id="JAINUF010000002">
    <property type="protein sequence ID" value="KAJ8374811.1"/>
    <property type="molecule type" value="Genomic_DNA"/>
</dbReference>
<dbReference type="Proteomes" id="UP001152622">
    <property type="component" value="Chromosome 2"/>
</dbReference>
<evidence type="ECO:0000256" key="1">
    <source>
        <dbReference type="SAM" id="SignalP"/>
    </source>
</evidence>
<proteinExistence type="predicted"/>
<dbReference type="OrthoDB" id="430044at2759"/>
<reference evidence="3" key="1">
    <citation type="journal article" date="2023" name="Science">
        <title>Genome structures resolve the early diversification of teleost fishes.</title>
        <authorList>
            <person name="Parey E."/>
            <person name="Louis A."/>
            <person name="Montfort J."/>
            <person name="Bouchez O."/>
            <person name="Roques C."/>
            <person name="Iampietro C."/>
            <person name="Lluch J."/>
            <person name="Castinel A."/>
            <person name="Donnadieu C."/>
            <person name="Desvignes T."/>
            <person name="Floi Bucao C."/>
            <person name="Jouanno E."/>
            <person name="Wen M."/>
            <person name="Mejri S."/>
            <person name="Dirks R."/>
            <person name="Jansen H."/>
            <person name="Henkel C."/>
            <person name="Chen W.J."/>
            <person name="Zahm M."/>
            <person name="Cabau C."/>
            <person name="Klopp C."/>
            <person name="Thompson A.W."/>
            <person name="Robinson-Rechavi M."/>
            <person name="Braasch I."/>
            <person name="Lecointre G."/>
            <person name="Bobe J."/>
            <person name="Postlethwait J.H."/>
            <person name="Berthelot C."/>
            <person name="Roest Crollius H."/>
            <person name="Guiguen Y."/>
        </authorList>
    </citation>
    <scope>NUCLEOTIDE SEQUENCE</scope>
    <source>
        <strain evidence="3">WJC10195</strain>
    </source>
</reference>
<sequence>MEVLVLFWVPLALWTVSSPSWAESLVRLNTGIQVSRGQSVHVTEKELQFSSLDEQDTCKVEVVLNEPVTQRVGKLTPQVFNCHFLPDEVKYIHNGSPLLEEDIVMLRIYRFTESETFLETLLLRVRVVEPRNSIIQLGNLPLEVPEFYGLSNIIDSRVLTFQIWPEVICTVRLLTSETGAPALGQLVRDDPSKISAAIDVEQPSVPNTGPRKGRQTFPCPGNKACIHGTKEVRFLKANCDEFLTSGLKYQHLSPPSPEIDYIPFRVELRDHSSRAFLEASIILETILKSQTK</sequence>
<dbReference type="InterPro" id="IPR051561">
    <property type="entry name" value="FRAS1_ECM"/>
</dbReference>
<dbReference type="InterPro" id="IPR045658">
    <property type="entry name" value="FRAS1-rel_N"/>
</dbReference>
<keyword evidence="1" id="KW-0732">Signal</keyword>
<gene>
    <name evidence="3" type="ORF">SKAU_G00053910</name>
</gene>
<dbReference type="Pfam" id="PF19309">
    <property type="entry name" value="Frem_N"/>
    <property type="match status" value="1"/>
</dbReference>
<comment type="caution">
    <text evidence="3">The sequence shown here is derived from an EMBL/GenBank/DDBJ whole genome shotgun (WGS) entry which is preliminary data.</text>
</comment>
<evidence type="ECO:0000313" key="3">
    <source>
        <dbReference type="EMBL" id="KAJ8374811.1"/>
    </source>
</evidence>
<organism evidence="3 4">
    <name type="scientific">Synaphobranchus kaupii</name>
    <name type="common">Kaup's arrowtooth eel</name>
    <dbReference type="NCBI Taxonomy" id="118154"/>
    <lineage>
        <taxon>Eukaryota</taxon>
        <taxon>Metazoa</taxon>
        <taxon>Chordata</taxon>
        <taxon>Craniata</taxon>
        <taxon>Vertebrata</taxon>
        <taxon>Euteleostomi</taxon>
        <taxon>Actinopterygii</taxon>
        <taxon>Neopterygii</taxon>
        <taxon>Teleostei</taxon>
        <taxon>Anguilliformes</taxon>
        <taxon>Synaphobranchidae</taxon>
        <taxon>Synaphobranchus</taxon>
    </lineage>
</organism>
<feature type="signal peptide" evidence="1">
    <location>
        <begin position="1"/>
        <end position="22"/>
    </location>
</feature>
<keyword evidence="4" id="KW-1185">Reference proteome</keyword>
<evidence type="ECO:0000313" key="4">
    <source>
        <dbReference type="Proteomes" id="UP001152622"/>
    </source>
</evidence>
<feature type="domain" description="FRAS1-related extracellular matrix protein N-terminal" evidence="2">
    <location>
        <begin position="26"/>
        <end position="194"/>
    </location>
</feature>
<dbReference type="GO" id="GO:0009653">
    <property type="term" value="P:anatomical structure morphogenesis"/>
    <property type="evidence" value="ECO:0007669"/>
    <property type="project" value="TreeGrafter"/>
</dbReference>
<protein>
    <recommendedName>
        <fullName evidence="2">FRAS1-related extracellular matrix protein N-terminal domain-containing protein</fullName>
    </recommendedName>
</protein>
<feature type="chain" id="PRO_5040227370" description="FRAS1-related extracellular matrix protein N-terminal domain-containing protein" evidence="1">
    <location>
        <begin position="23"/>
        <end position="292"/>
    </location>
</feature>
<dbReference type="PANTHER" id="PTHR45739:SF3">
    <property type="entry name" value="FRAS-RELATED EXTRACELLULAR MATRIX PROTEIN 1B PRECURSOR"/>
    <property type="match status" value="1"/>
</dbReference>
<evidence type="ECO:0000259" key="2">
    <source>
        <dbReference type="Pfam" id="PF19309"/>
    </source>
</evidence>
<dbReference type="AlphaFoldDB" id="A0A9Q1G4F7"/>
<name>A0A9Q1G4F7_SYNKA</name>